<comment type="similarity">
    <text evidence="2 12">Belongs to the Nudix hydrolase family.</text>
</comment>
<evidence type="ECO:0000256" key="6">
    <source>
        <dbReference type="ARBA" id="ARBA00022763"/>
    </source>
</evidence>
<dbReference type="InterPro" id="IPR015797">
    <property type="entry name" value="NUDIX_hydrolase-like_dom_sf"/>
</dbReference>
<dbReference type="PROSITE" id="PS00893">
    <property type="entry name" value="NUDIX_BOX"/>
    <property type="match status" value="1"/>
</dbReference>
<name>A0ABW2GCC4_9ACTN</name>
<evidence type="ECO:0000256" key="3">
    <source>
        <dbReference type="ARBA" id="ARBA00022457"/>
    </source>
</evidence>
<dbReference type="PANTHER" id="PTHR47707">
    <property type="entry name" value="8-OXO-DGTP DIPHOSPHATASE"/>
    <property type="match status" value="1"/>
</dbReference>
<dbReference type="EC" id="3.6.1.55" evidence="11"/>
<evidence type="ECO:0000256" key="8">
    <source>
        <dbReference type="ARBA" id="ARBA00022842"/>
    </source>
</evidence>
<evidence type="ECO:0000256" key="11">
    <source>
        <dbReference type="ARBA" id="ARBA00038905"/>
    </source>
</evidence>
<evidence type="ECO:0000313" key="14">
    <source>
        <dbReference type="EMBL" id="MFC7217442.1"/>
    </source>
</evidence>
<evidence type="ECO:0000256" key="9">
    <source>
        <dbReference type="ARBA" id="ARBA00023204"/>
    </source>
</evidence>
<dbReference type="RefSeq" id="WP_386412161.1">
    <property type="nucleotide sequence ID" value="NZ_JBHSZO010000005.1"/>
</dbReference>
<keyword evidence="7 12" id="KW-0378">Hydrolase</keyword>
<reference evidence="15" key="1">
    <citation type="journal article" date="2019" name="Int. J. Syst. Evol. Microbiol.">
        <title>The Global Catalogue of Microorganisms (GCM) 10K type strain sequencing project: providing services to taxonomists for standard genome sequencing and annotation.</title>
        <authorList>
            <consortium name="The Broad Institute Genomics Platform"/>
            <consortium name="The Broad Institute Genome Sequencing Center for Infectious Disease"/>
            <person name="Wu L."/>
            <person name="Ma J."/>
        </authorList>
    </citation>
    <scope>NUCLEOTIDE SEQUENCE [LARGE SCALE GENOMIC DNA]</scope>
    <source>
        <strain evidence="15">CGMCC 1.13681</strain>
    </source>
</reference>
<evidence type="ECO:0000256" key="12">
    <source>
        <dbReference type="RuleBase" id="RU003476"/>
    </source>
</evidence>
<dbReference type="PRINTS" id="PR00502">
    <property type="entry name" value="NUDIXFAMILY"/>
</dbReference>
<dbReference type="Pfam" id="PF00293">
    <property type="entry name" value="NUDIX"/>
    <property type="match status" value="1"/>
</dbReference>
<keyword evidence="9" id="KW-0234">DNA repair</keyword>
<keyword evidence="8" id="KW-0460">Magnesium</keyword>
<evidence type="ECO:0000256" key="5">
    <source>
        <dbReference type="ARBA" id="ARBA00022723"/>
    </source>
</evidence>
<dbReference type="PROSITE" id="PS51462">
    <property type="entry name" value="NUDIX"/>
    <property type="match status" value="1"/>
</dbReference>
<evidence type="ECO:0000259" key="13">
    <source>
        <dbReference type="PROSITE" id="PS51462"/>
    </source>
</evidence>
<accession>A0ABW2GCC4</accession>
<evidence type="ECO:0000256" key="10">
    <source>
        <dbReference type="ARBA" id="ARBA00035861"/>
    </source>
</evidence>
<dbReference type="SUPFAM" id="SSF55811">
    <property type="entry name" value="Nudix"/>
    <property type="match status" value="1"/>
</dbReference>
<organism evidence="14 15">
    <name type="scientific">Streptomyces polyrhachis</name>
    <dbReference type="NCBI Taxonomy" id="1282885"/>
    <lineage>
        <taxon>Bacteria</taxon>
        <taxon>Bacillati</taxon>
        <taxon>Actinomycetota</taxon>
        <taxon>Actinomycetes</taxon>
        <taxon>Kitasatosporales</taxon>
        <taxon>Streptomycetaceae</taxon>
        <taxon>Streptomyces</taxon>
    </lineage>
</organism>
<evidence type="ECO:0000256" key="1">
    <source>
        <dbReference type="ARBA" id="ARBA00001946"/>
    </source>
</evidence>
<comment type="caution">
    <text evidence="14">The sequence shown here is derived from an EMBL/GenBank/DDBJ whole genome shotgun (WGS) entry which is preliminary data.</text>
</comment>
<evidence type="ECO:0000256" key="4">
    <source>
        <dbReference type="ARBA" id="ARBA00022705"/>
    </source>
</evidence>
<dbReference type="Proteomes" id="UP001596413">
    <property type="component" value="Unassembled WGS sequence"/>
</dbReference>
<dbReference type="EMBL" id="JBHSZO010000005">
    <property type="protein sequence ID" value="MFC7217442.1"/>
    <property type="molecule type" value="Genomic_DNA"/>
</dbReference>
<gene>
    <name evidence="14" type="ORF">ACFQLX_04535</name>
</gene>
<sequence>MTMREAVVAVLRRADGRLLMIERGPKARMAGYWGFPSGTVEPGEDQPETLVREMREELGVAVAPLRKVWQCPADGVDYLLHWWTAEITEGVPAPDGAEVAEVRWVTAREFAKLSPTFPGDRPFFEDVLPTL</sequence>
<evidence type="ECO:0000256" key="2">
    <source>
        <dbReference type="ARBA" id="ARBA00005582"/>
    </source>
</evidence>
<dbReference type="InterPro" id="IPR000086">
    <property type="entry name" value="NUDIX_hydrolase_dom"/>
</dbReference>
<dbReference type="PANTHER" id="PTHR47707:SF1">
    <property type="entry name" value="NUDIX HYDROLASE FAMILY PROTEIN"/>
    <property type="match status" value="1"/>
</dbReference>
<keyword evidence="15" id="KW-1185">Reference proteome</keyword>
<keyword evidence="4" id="KW-0235">DNA replication</keyword>
<dbReference type="InterPro" id="IPR020476">
    <property type="entry name" value="Nudix_hydrolase"/>
</dbReference>
<evidence type="ECO:0000313" key="15">
    <source>
        <dbReference type="Proteomes" id="UP001596413"/>
    </source>
</evidence>
<keyword evidence="3" id="KW-0515">Mutator protein</keyword>
<dbReference type="InterPro" id="IPR047127">
    <property type="entry name" value="MutT-like"/>
</dbReference>
<evidence type="ECO:0000256" key="7">
    <source>
        <dbReference type="ARBA" id="ARBA00022801"/>
    </source>
</evidence>
<comment type="cofactor">
    <cofactor evidence="1">
        <name>Mg(2+)</name>
        <dbReference type="ChEBI" id="CHEBI:18420"/>
    </cofactor>
</comment>
<comment type="catalytic activity">
    <reaction evidence="10">
        <text>8-oxo-dGTP + H2O = 8-oxo-dGMP + diphosphate + H(+)</text>
        <dbReference type="Rhea" id="RHEA:31575"/>
        <dbReference type="ChEBI" id="CHEBI:15377"/>
        <dbReference type="ChEBI" id="CHEBI:15378"/>
        <dbReference type="ChEBI" id="CHEBI:33019"/>
        <dbReference type="ChEBI" id="CHEBI:63224"/>
        <dbReference type="ChEBI" id="CHEBI:77896"/>
        <dbReference type="EC" id="3.6.1.55"/>
    </reaction>
</comment>
<proteinExistence type="inferred from homology"/>
<protein>
    <recommendedName>
        <fullName evidence="11">8-oxo-dGTP diphosphatase</fullName>
        <ecNumber evidence="11">3.6.1.55</ecNumber>
    </recommendedName>
</protein>
<keyword evidence="6" id="KW-0227">DNA damage</keyword>
<dbReference type="Gene3D" id="3.90.79.10">
    <property type="entry name" value="Nucleoside Triphosphate Pyrophosphohydrolase"/>
    <property type="match status" value="1"/>
</dbReference>
<feature type="domain" description="Nudix hydrolase" evidence="13">
    <location>
        <begin position="2"/>
        <end position="129"/>
    </location>
</feature>
<dbReference type="InterPro" id="IPR020084">
    <property type="entry name" value="NUDIX_hydrolase_CS"/>
</dbReference>
<keyword evidence="5" id="KW-0479">Metal-binding</keyword>